<reference evidence="2 3" key="1">
    <citation type="submission" date="2018-09" db="EMBL/GenBank/DDBJ databases">
        <title>Genomic investigation of the strawberry pathogen Phytophthora fragariae indicates pathogenicity is determined by transcriptional variation in three key races.</title>
        <authorList>
            <person name="Adams T.M."/>
            <person name="Armitage A.D."/>
            <person name="Sobczyk M.K."/>
            <person name="Bates H.J."/>
            <person name="Dunwell J.M."/>
            <person name="Nellist C.F."/>
            <person name="Harrison R.J."/>
        </authorList>
    </citation>
    <scope>NUCLEOTIDE SEQUENCE [LARGE SCALE GENOMIC DNA]</scope>
    <source>
        <strain evidence="2 3">SCRP245</strain>
    </source>
</reference>
<organism evidence="2 3">
    <name type="scientific">Phytophthora fragariae</name>
    <dbReference type="NCBI Taxonomy" id="53985"/>
    <lineage>
        <taxon>Eukaryota</taxon>
        <taxon>Sar</taxon>
        <taxon>Stramenopiles</taxon>
        <taxon>Oomycota</taxon>
        <taxon>Peronosporomycetes</taxon>
        <taxon>Peronosporales</taxon>
        <taxon>Peronosporaceae</taxon>
        <taxon>Phytophthora</taxon>
    </lineage>
</organism>
<gene>
    <name evidence="2" type="ORF">PF011_g1359</name>
</gene>
<dbReference type="Proteomes" id="UP000460718">
    <property type="component" value="Unassembled WGS sequence"/>
</dbReference>
<comment type="caution">
    <text evidence="2">The sequence shown here is derived from an EMBL/GenBank/DDBJ whole genome shotgun (WGS) entry which is preliminary data.</text>
</comment>
<dbReference type="AlphaFoldDB" id="A0A6A3MHF5"/>
<feature type="region of interest" description="Disordered" evidence="1">
    <location>
        <begin position="30"/>
        <end position="90"/>
    </location>
</feature>
<proteinExistence type="predicted"/>
<evidence type="ECO:0000313" key="3">
    <source>
        <dbReference type="Proteomes" id="UP000460718"/>
    </source>
</evidence>
<evidence type="ECO:0000313" key="2">
    <source>
        <dbReference type="EMBL" id="KAE9028885.1"/>
    </source>
</evidence>
<protein>
    <submittedName>
        <fullName evidence="2">Uncharacterized protein</fullName>
    </submittedName>
</protein>
<dbReference type="EMBL" id="QXFW01000036">
    <property type="protein sequence ID" value="KAE9028885.1"/>
    <property type="molecule type" value="Genomic_DNA"/>
</dbReference>
<sequence>MESDSIDKPERILRRLLDNYECIHTRPLRENETRRTDSASWIRTPDPSTRRVGASKDLESSAEQQCAGVVATRMASRGTERTKDAASGAT</sequence>
<name>A0A6A3MHF5_9STRA</name>
<accession>A0A6A3MHF5</accession>
<evidence type="ECO:0000256" key="1">
    <source>
        <dbReference type="SAM" id="MobiDB-lite"/>
    </source>
</evidence>